<evidence type="ECO:0000259" key="6">
    <source>
        <dbReference type="PROSITE" id="PS50076"/>
    </source>
</evidence>
<dbReference type="InterPro" id="IPR000637">
    <property type="entry name" value="HMGI/Y_DNA-bd_CS"/>
</dbReference>
<evidence type="ECO:0000256" key="1">
    <source>
        <dbReference type="ARBA" id="ARBA00004123"/>
    </source>
</evidence>
<dbReference type="GO" id="GO:0006355">
    <property type="term" value="P:regulation of DNA-templated transcription"/>
    <property type="evidence" value="ECO:0007669"/>
    <property type="project" value="InterPro"/>
</dbReference>
<feature type="compositionally biased region" description="Low complexity" evidence="5">
    <location>
        <begin position="368"/>
        <end position="384"/>
    </location>
</feature>
<dbReference type="InterPro" id="IPR000116">
    <property type="entry name" value="HMGA"/>
</dbReference>
<dbReference type="SMART" id="SM00384">
    <property type="entry name" value="AT_hook"/>
    <property type="match status" value="4"/>
</dbReference>
<feature type="domain" description="J" evidence="6">
    <location>
        <begin position="78"/>
        <end position="145"/>
    </location>
</feature>
<keyword evidence="2" id="KW-0677">Repeat</keyword>
<dbReference type="PRINTS" id="PR00930">
    <property type="entry name" value="HIGHMOBLTYIY"/>
</dbReference>
<accession>A0A833QZQ9</accession>
<dbReference type="PROSITE" id="PS50076">
    <property type="entry name" value="DNAJ_2"/>
    <property type="match status" value="1"/>
</dbReference>
<dbReference type="PRINTS" id="PR00929">
    <property type="entry name" value="ATHOOK"/>
</dbReference>
<evidence type="ECO:0000313" key="8">
    <source>
        <dbReference type="Proteomes" id="UP000623129"/>
    </source>
</evidence>
<dbReference type="GO" id="GO:0000785">
    <property type="term" value="C:chromatin"/>
    <property type="evidence" value="ECO:0007669"/>
    <property type="project" value="InterPro"/>
</dbReference>
<dbReference type="InterPro" id="IPR017956">
    <property type="entry name" value="AT_hook_DNA-bd_motif"/>
</dbReference>
<name>A0A833QZQ9_9POAL</name>
<dbReference type="EMBL" id="SWLB01000004">
    <property type="protein sequence ID" value="KAF3339425.1"/>
    <property type="molecule type" value="Genomic_DNA"/>
</dbReference>
<dbReference type="OrthoDB" id="10250354at2759"/>
<dbReference type="InterPro" id="IPR036869">
    <property type="entry name" value="J_dom_sf"/>
</dbReference>
<dbReference type="Pfam" id="PF02178">
    <property type="entry name" value="AT_hook"/>
    <property type="match status" value="4"/>
</dbReference>
<dbReference type="Gene3D" id="1.10.287.110">
    <property type="entry name" value="DnaJ domain"/>
    <property type="match status" value="1"/>
</dbReference>
<evidence type="ECO:0000256" key="4">
    <source>
        <dbReference type="ARBA" id="ARBA00023242"/>
    </source>
</evidence>
<dbReference type="GO" id="GO:0005634">
    <property type="term" value="C:nucleus"/>
    <property type="evidence" value="ECO:0007669"/>
    <property type="project" value="UniProtKB-SubCell"/>
</dbReference>
<feature type="region of interest" description="Disordered" evidence="5">
    <location>
        <begin position="149"/>
        <end position="205"/>
    </location>
</feature>
<dbReference type="Proteomes" id="UP000623129">
    <property type="component" value="Unassembled WGS sequence"/>
</dbReference>
<dbReference type="SUPFAM" id="SSF46565">
    <property type="entry name" value="Chaperone J-domain"/>
    <property type="match status" value="1"/>
</dbReference>
<evidence type="ECO:0000256" key="3">
    <source>
        <dbReference type="ARBA" id="ARBA00023125"/>
    </source>
</evidence>
<feature type="region of interest" description="Disordered" evidence="5">
    <location>
        <begin position="314"/>
        <end position="411"/>
    </location>
</feature>
<reference evidence="7" key="1">
    <citation type="submission" date="2020-01" db="EMBL/GenBank/DDBJ databases">
        <title>Genome sequence of Kobresia littledalei, the first chromosome-level genome in the family Cyperaceae.</title>
        <authorList>
            <person name="Qu G."/>
        </authorList>
    </citation>
    <scope>NUCLEOTIDE SEQUENCE</scope>
    <source>
        <strain evidence="7">C.B.Clarke</strain>
        <tissue evidence="7">Leaf</tissue>
    </source>
</reference>
<dbReference type="GO" id="GO:0003677">
    <property type="term" value="F:DNA binding"/>
    <property type="evidence" value="ECO:0007669"/>
    <property type="project" value="UniProtKB-KW"/>
</dbReference>
<dbReference type="PROSITE" id="PS00354">
    <property type="entry name" value="HMGI_Y"/>
    <property type="match status" value="1"/>
</dbReference>
<dbReference type="GO" id="GO:0005783">
    <property type="term" value="C:endoplasmic reticulum"/>
    <property type="evidence" value="ECO:0007669"/>
    <property type="project" value="UniProtKB-ARBA"/>
</dbReference>
<gene>
    <name evidence="7" type="ORF">FCM35_KLT16896</name>
</gene>
<keyword evidence="8" id="KW-1185">Reference proteome</keyword>
<evidence type="ECO:0000256" key="5">
    <source>
        <dbReference type="SAM" id="MobiDB-lite"/>
    </source>
</evidence>
<proteinExistence type="predicted"/>
<dbReference type="PANTHER" id="PTHR45496">
    <property type="entry name" value="CHAPERONE DNAJ-DOMAIN SUPERFAMILY PROTEIN"/>
    <property type="match status" value="1"/>
</dbReference>
<dbReference type="PANTHER" id="PTHR45496:SF33">
    <property type="entry name" value="J DOMAIN-CONTAINING PROTEIN"/>
    <property type="match status" value="1"/>
</dbReference>
<comment type="subcellular location">
    <subcellularLocation>
        <location evidence="1">Nucleus</location>
    </subcellularLocation>
</comment>
<feature type="compositionally biased region" description="Low complexity" evidence="5">
    <location>
        <begin position="170"/>
        <end position="181"/>
    </location>
</feature>
<keyword evidence="3" id="KW-0238">DNA-binding</keyword>
<feature type="compositionally biased region" description="Pro residues" evidence="5">
    <location>
        <begin position="156"/>
        <end position="169"/>
    </location>
</feature>
<feature type="region of interest" description="Disordered" evidence="5">
    <location>
        <begin position="432"/>
        <end position="462"/>
    </location>
</feature>
<evidence type="ECO:0000313" key="7">
    <source>
        <dbReference type="EMBL" id="KAF3339425.1"/>
    </source>
</evidence>
<organism evidence="7 8">
    <name type="scientific">Carex littledalei</name>
    <dbReference type="NCBI Taxonomy" id="544730"/>
    <lineage>
        <taxon>Eukaryota</taxon>
        <taxon>Viridiplantae</taxon>
        <taxon>Streptophyta</taxon>
        <taxon>Embryophyta</taxon>
        <taxon>Tracheophyta</taxon>
        <taxon>Spermatophyta</taxon>
        <taxon>Magnoliopsida</taxon>
        <taxon>Liliopsida</taxon>
        <taxon>Poales</taxon>
        <taxon>Cyperaceae</taxon>
        <taxon>Cyperoideae</taxon>
        <taxon>Cariceae</taxon>
        <taxon>Carex</taxon>
        <taxon>Carex subgen. Euthyceras</taxon>
    </lineage>
</organism>
<dbReference type="AlphaFoldDB" id="A0A833QZQ9"/>
<dbReference type="CDD" id="cd06257">
    <property type="entry name" value="DnaJ"/>
    <property type="match status" value="1"/>
</dbReference>
<sequence length="552" mass="57824">MNPDGGGGGGGVGPRRQEADRWLGVAGKLLEARDFEGCKQFVEQSVSADPLVPGAEELVAAAEVLQSVEQRRINGHPDYYAVLGLDSSLPSSLEPAAVSLHYQRLSLLLHRDTPTPAFTDAARLVAEAWAVLSDPPSKALFDNELELSKPKLKPRSPSPPPPPPPPPASSSPHKTPTKPAKLPTVTKSPKSASLKGESSAKMGKSVPKPTNFWTMCTTCCHVHQYGRLCEGQYLLCHSCRRPFFAAAMLEPPPIVPDTDMYYCTWGFFPLGFPGGPGYGGMYGLGSQFGSSSLPGTQPGVVPPKIGGEMVNGTGFVTGTPNTFPVKRGRGRPRKNQLSPGTPFTPGSGLVNLPSTQPGVIPVKIGRKSVNVSGTGTGTSNSFTGKRGRGRPRKNPPGSGTRATPKSGLVNLPSAQPGAILLKIGDESVNGTGIITGTPNSFPVKRGRGRPRKNQPSPGLSVTPGSVLVDVPVVGNVPAVVLPSMGWESSATEGTGAGTVVVSPSSEPAKRGRGRPRKNEANSASYTKKMVAKKRINANLKKVVVDMNDGEIV</sequence>
<keyword evidence="4" id="KW-0539">Nucleus</keyword>
<dbReference type="InterPro" id="IPR053052">
    <property type="entry name" value="Imprinting_Balance_Reg"/>
</dbReference>
<comment type="caution">
    <text evidence="7">The sequence shown here is derived from an EMBL/GenBank/DDBJ whole genome shotgun (WGS) entry which is preliminary data.</text>
</comment>
<evidence type="ECO:0000256" key="2">
    <source>
        <dbReference type="ARBA" id="ARBA00022737"/>
    </source>
</evidence>
<dbReference type="InterPro" id="IPR001623">
    <property type="entry name" value="DnaJ_domain"/>
</dbReference>
<feature type="region of interest" description="Disordered" evidence="5">
    <location>
        <begin position="489"/>
        <end position="524"/>
    </location>
</feature>
<protein>
    <submittedName>
        <fullName evidence="7">AT hook motif-containing protein</fullName>
    </submittedName>
</protein>